<dbReference type="Proteomes" id="UP000784294">
    <property type="component" value="Unassembled WGS sequence"/>
</dbReference>
<gene>
    <name evidence="1" type="ORF">PXEA_LOCUS31734</name>
</gene>
<accession>A0A3S5AJ91</accession>
<proteinExistence type="predicted"/>
<comment type="caution">
    <text evidence="1">The sequence shown here is derived from an EMBL/GenBank/DDBJ whole genome shotgun (WGS) entry which is preliminary data.</text>
</comment>
<dbReference type="AlphaFoldDB" id="A0A3S5AJ91"/>
<reference evidence="1" key="1">
    <citation type="submission" date="2018-11" db="EMBL/GenBank/DDBJ databases">
        <authorList>
            <consortium name="Pathogen Informatics"/>
        </authorList>
    </citation>
    <scope>NUCLEOTIDE SEQUENCE</scope>
</reference>
<protein>
    <submittedName>
        <fullName evidence="1">Uncharacterized protein</fullName>
    </submittedName>
</protein>
<sequence>MAKLTDDANYDASETFENGCFSLVHSIPLNSLDLFGGVEKINTSSRGDFNGSNILQPPNNLFHGSVIQSGNLRPLPPPVRVPVLTDIGSSTHSGDQYPLSLKRFLPLGHRNTPDIEKERELAKKTQSLLIGPELSFSVERSTMSGAQEDSSRPIPLQACFGPRLWHSCIGNEKKLSSENFQMRKSFLSSASDVRSTNVYPRPRQQALTQVSFLFQSVNMPEESVQLKLQSSHSHAELCSSRTLIAGHKGAQLEGSLKTEGPHVFVGHRINKPGEVMVR</sequence>
<dbReference type="OrthoDB" id="445896at2759"/>
<evidence type="ECO:0000313" key="2">
    <source>
        <dbReference type="Proteomes" id="UP000784294"/>
    </source>
</evidence>
<keyword evidence="2" id="KW-1185">Reference proteome</keyword>
<name>A0A3S5AJ91_9PLAT</name>
<organism evidence="1 2">
    <name type="scientific">Protopolystoma xenopodis</name>
    <dbReference type="NCBI Taxonomy" id="117903"/>
    <lineage>
        <taxon>Eukaryota</taxon>
        <taxon>Metazoa</taxon>
        <taxon>Spiralia</taxon>
        <taxon>Lophotrochozoa</taxon>
        <taxon>Platyhelminthes</taxon>
        <taxon>Monogenea</taxon>
        <taxon>Polyopisthocotylea</taxon>
        <taxon>Polystomatidea</taxon>
        <taxon>Polystomatidae</taxon>
        <taxon>Protopolystoma</taxon>
    </lineage>
</organism>
<evidence type="ECO:0000313" key="1">
    <source>
        <dbReference type="EMBL" id="VEL38294.1"/>
    </source>
</evidence>
<dbReference type="EMBL" id="CAAALY010257477">
    <property type="protein sequence ID" value="VEL38294.1"/>
    <property type="molecule type" value="Genomic_DNA"/>
</dbReference>